<keyword evidence="19 23" id="KW-0472">Membrane</keyword>
<dbReference type="EMBL" id="QFWT01000002">
    <property type="protein sequence ID" value="PWI34438.1"/>
    <property type="molecule type" value="Genomic_DNA"/>
</dbReference>
<dbReference type="NCBIfam" id="TIGR01525">
    <property type="entry name" value="ATPase-IB_hvy"/>
    <property type="match status" value="1"/>
</dbReference>
<keyword evidence="16 23" id="KW-1133">Transmembrane helix</keyword>
<dbReference type="CDD" id="cd00371">
    <property type="entry name" value="HMA"/>
    <property type="match status" value="2"/>
</dbReference>
<evidence type="ECO:0000256" key="11">
    <source>
        <dbReference type="ARBA" id="ARBA00022741"/>
    </source>
</evidence>
<evidence type="ECO:0000256" key="18">
    <source>
        <dbReference type="ARBA" id="ARBA00023065"/>
    </source>
</evidence>
<dbReference type="SFLD" id="SFLDS00003">
    <property type="entry name" value="Haloacid_Dehalogenase"/>
    <property type="match status" value="1"/>
</dbReference>
<evidence type="ECO:0000256" key="1">
    <source>
        <dbReference type="ARBA" id="ARBA00004651"/>
    </source>
</evidence>
<evidence type="ECO:0000256" key="10">
    <source>
        <dbReference type="ARBA" id="ARBA00022737"/>
    </source>
</evidence>
<evidence type="ECO:0000256" key="23">
    <source>
        <dbReference type="RuleBase" id="RU362081"/>
    </source>
</evidence>
<dbReference type="CDD" id="cd02094">
    <property type="entry name" value="P-type_ATPase_Cu-like"/>
    <property type="match status" value="1"/>
</dbReference>
<dbReference type="GO" id="GO:0005886">
    <property type="term" value="C:plasma membrane"/>
    <property type="evidence" value="ECO:0007669"/>
    <property type="project" value="UniProtKB-SubCell"/>
</dbReference>
<comment type="subcellular location">
    <subcellularLocation>
        <location evidence="1">Cell membrane</location>
        <topology evidence="1">Multi-pass membrane protein</topology>
    </subcellularLocation>
</comment>
<keyword evidence="15" id="KW-1278">Translocase</keyword>
<dbReference type="RefSeq" id="WP_109318774.1">
    <property type="nucleotide sequence ID" value="NZ_QFWT01000002.1"/>
</dbReference>
<evidence type="ECO:0000256" key="20">
    <source>
        <dbReference type="ARBA" id="ARBA00029719"/>
    </source>
</evidence>
<evidence type="ECO:0000256" key="15">
    <source>
        <dbReference type="ARBA" id="ARBA00022967"/>
    </source>
</evidence>
<dbReference type="PRINTS" id="PR00119">
    <property type="entry name" value="CATATPASE"/>
</dbReference>
<feature type="transmembrane region" description="Helical" evidence="23">
    <location>
        <begin position="550"/>
        <end position="573"/>
    </location>
</feature>
<evidence type="ECO:0000256" key="24">
    <source>
        <dbReference type="SAM" id="MobiDB-lite"/>
    </source>
</evidence>
<keyword evidence="11 23" id="KW-0547">Nucleotide-binding</keyword>
<feature type="domain" description="HMA" evidence="25">
    <location>
        <begin position="78"/>
        <end position="141"/>
    </location>
</feature>
<dbReference type="Proteomes" id="UP000245362">
    <property type="component" value="Unassembled WGS sequence"/>
</dbReference>
<evidence type="ECO:0000256" key="8">
    <source>
        <dbReference type="ARBA" id="ARBA00022692"/>
    </source>
</evidence>
<dbReference type="GO" id="GO:0060003">
    <property type="term" value="P:copper ion export"/>
    <property type="evidence" value="ECO:0007669"/>
    <property type="project" value="UniProtKB-ARBA"/>
</dbReference>
<dbReference type="InterPro" id="IPR023298">
    <property type="entry name" value="ATPase_P-typ_TM_dom_sf"/>
</dbReference>
<comment type="catalytic activity">
    <reaction evidence="22">
        <text>Cu(+)(in) + ATP + H2O = Cu(+)(out) + ADP + phosphate + H(+)</text>
        <dbReference type="Rhea" id="RHEA:25792"/>
        <dbReference type="ChEBI" id="CHEBI:15377"/>
        <dbReference type="ChEBI" id="CHEBI:15378"/>
        <dbReference type="ChEBI" id="CHEBI:30616"/>
        <dbReference type="ChEBI" id="CHEBI:43474"/>
        <dbReference type="ChEBI" id="CHEBI:49552"/>
        <dbReference type="ChEBI" id="CHEBI:456216"/>
        <dbReference type="EC" id="7.2.2.8"/>
    </reaction>
</comment>
<keyword evidence="18" id="KW-0406">Ion transport</keyword>
<feature type="compositionally biased region" description="Basic and acidic residues" evidence="24">
    <location>
        <begin position="143"/>
        <end position="153"/>
    </location>
</feature>
<dbReference type="EC" id="7.2.2.8" evidence="3"/>
<comment type="caution">
    <text evidence="26">The sequence shown here is derived from an EMBL/GenBank/DDBJ whole genome shotgun (WGS) entry which is preliminary data.</text>
</comment>
<dbReference type="InterPro" id="IPR036412">
    <property type="entry name" value="HAD-like_sf"/>
</dbReference>
<dbReference type="InterPro" id="IPR036163">
    <property type="entry name" value="HMA_dom_sf"/>
</dbReference>
<keyword evidence="5" id="KW-0813">Transport</keyword>
<dbReference type="SFLD" id="SFLDG00002">
    <property type="entry name" value="C1.7:_P-type_atpase_like"/>
    <property type="match status" value="1"/>
</dbReference>
<dbReference type="Gene3D" id="2.70.150.10">
    <property type="entry name" value="Calcium-transporting ATPase, cytoplasmic transduction domain A"/>
    <property type="match status" value="1"/>
</dbReference>
<dbReference type="PANTHER" id="PTHR43520">
    <property type="entry name" value="ATP7, ISOFORM B"/>
    <property type="match status" value="1"/>
</dbReference>
<feature type="transmembrane region" description="Helical" evidence="23">
    <location>
        <begin position="898"/>
        <end position="916"/>
    </location>
</feature>
<proteinExistence type="inferred from homology"/>
<dbReference type="Pfam" id="PF00403">
    <property type="entry name" value="HMA"/>
    <property type="match status" value="2"/>
</dbReference>
<evidence type="ECO:0000256" key="5">
    <source>
        <dbReference type="ARBA" id="ARBA00022448"/>
    </source>
</evidence>
<evidence type="ECO:0000256" key="16">
    <source>
        <dbReference type="ARBA" id="ARBA00022989"/>
    </source>
</evidence>
<dbReference type="InterPro" id="IPR017969">
    <property type="entry name" value="Heavy-metal-associated_CS"/>
</dbReference>
<dbReference type="InterPro" id="IPR044492">
    <property type="entry name" value="P_typ_ATPase_HD_dom"/>
</dbReference>
<dbReference type="PROSITE" id="PS50846">
    <property type="entry name" value="HMA_2"/>
    <property type="match status" value="3"/>
</dbReference>
<dbReference type="Gene3D" id="3.40.1110.10">
    <property type="entry name" value="Calcium-transporting ATPase, cytoplasmic domain N"/>
    <property type="match status" value="1"/>
</dbReference>
<dbReference type="SUPFAM" id="SSF56784">
    <property type="entry name" value="HAD-like"/>
    <property type="match status" value="1"/>
</dbReference>
<dbReference type="OrthoDB" id="9814270at2"/>
<dbReference type="InterPro" id="IPR018303">
    <property type="entry name" value="ATPase_P-typ_P_site"/>
</dbReference>
<keyword evidence="13 23" id="KW-0067">ATP-binding</keyword>
<keyword evidence="12" id="KW-0187">Copper transport</keyword>
<evidence type="ECO:0000256" key="21">
    <source>
        <dbReference type="ARBA" id="ARBA00033239"/>
    </source>
</evidence>
<dbReference type="GO" id="GO:0140581">
    <property type="term" value="F:P-type monovalent copper transporter activity"/>
    <property type="evidence" value="ECO:0007669"/>
    <property type="project" value="UniProtKB-EC"/>
</dbReference>
<comment type="similarity">
    <text evidence="2 23">Belongs to the cation transport ATPase (P-type) (TC 3.A.3) family. Type IB subfamily.</text>
</comment>
<evidence type="ECO:0000256" key="2">
    <source>
        <dbReference type="ARBA" id="ARBA00006024"/>
    </source>
</evidence>
<evidence type="ECO:0000313" key="27">
    <source>
        <dbReference type="Proteomes" id="UP000245362"/>
    </source>
</evidence>
<organism evidence="26 27">
    <name type="scientific">Vibrio albus</name>
    <dbReference type="NCBI Taxonomy" id="2200953"/>
    <lineage>
        <taxon>Bacteria</taxon>
        <taxon>Pseudomonadati</taxon>
        <taxon>Pseudomonadota</taxon>
        <taxon>Gammaproteobacteria</taxon>
        <taxon>Vibrionales</taxon>
        <taxon>Vibrionaceae</taxon>
        <taxon>Vibrio</taxon>
    </lineage>
</organism>
<dbReference type="Gene3D" id="3.30.70.100">
    <property type="match status" value="3"/>
</dbReference>
<dbReference type="Pfam" id="PF00702">
    <property type="entry name" value="Hydrolase"/>
    <property type="match status" value="1"/>
</dbReference>
<dbReference type="SUPFAM" id="SSF81653">
    <property type="entry name" value="Calcium ATPase, transduction domain A"/>
    <property type="match status" value="1"/>
</dbReference>
<feature type="transmembrane region" description="Helical" evidence="23">
    <location>
        <begin position="369"/>
        <end position="388"/>
    </location>
</feature>
<dbReference type="InterPro" id="IPR001757">
    <property type="entry name" value="P_typ_ATPase"/>
</dbReference>
<dbReference type="FunFam" id="2.70.150.10:FF:000020">
    <property type="entry name" value="Copper-exporting P-type ATPase A"/>
    <property type="match status" value="1"/>
</dbReference>
<feature type="transmembrane region" description="Helical" evidence="23">
    <location>
        <begin position="271"/>
        <end position="290"/>
    </location>
</feature>
<evidence type="ECO:0000256" key="6">
    <source>
        <dbReference type="ARBA" id="ARBA00022475"/>
    </source>
</evidence>
<evidence type="ECO:0000256" key="9">
    <source>
        <dbReference type="ARBA" id="ARBA00022723"/>
    </source>
</evidence>
<dbReference type="SUPFAM" id="SSF55008">
    <property type="entry name" value="HMA, heavy metal-associated domain"/>
    <property type="match status" value="3"/>
</dbReference>
<reference evidence="26 27" key="1">
    <citation type="submission" date="2018-05" db="EMBL/GenBank/DDBJ databases">
        <title>Vibrio limimaris sp. nov., isolated from marine sediment.</title>
        <authorList>
            <person name="Li C.-M."/>
        </authorList>
    </citation>
    <scope>NUCLEOTIDE SEQUENCE [LARGE SCALE GENOMIC DNA]</scope>
    <source>
        <strain evidence="26 27">E4404</strain>
    </source>
</reference>
<dbReference type="InterPro" id="IPR027256">
    <property type="entry name" value="P-typ_ATPase_IB"/>
</dbReference>
<name>A0A2U3BCC8_9VIBR</name>
<feature type="transmembrane region" description="Helical" evidence="23">
    <location>
        <begin position="873"/>
        <end position="892"/>
    </location>
</feature>
<feature type="region of interest" description="Disordered" evidence="24">
    <location>
        <begin position="143"/>
        <end position="166"/>
    </location>
</feature>
<dbReference type="GO" id="GO:0005507">
    <property type="term" value="F:copper ion binding"/>
    <property type="evidence" value="ECO:0007669"/>
    <property type="project" value="TreeGrafter"/>
</dbReference>
<evidence type="ECO:0000256" key="4">
    <source>
        <dbReference type="ARBA" id="ARBA00015102"/>
    </source>
</evidence>
<keyword evidence="27" id="KW-1185">Reference proteome</keyword>
<evidence type="ECO:0000256" key="13">
    <source>
        <dbReference type="ARBA" id="ARBA00022840"/>
    </source>
</evidence>
<dbReference type="Gene3D" id="3.40.50.1000">
    <property type="entry name" value="HAD superfamily/HAD-like"/>
    <property type="match status" value="1"/>
</dbReference>
<keyword evidence="7" id="KW-0597">Phosphoprotein</keyword>
<evidence type="ECO:0000256" key="7">
    <source>
        <dbReference type="ARBA" id="ARBA00022553"/>
    </source>
</evidence>
<dbReference type="SUPFAM" id="SSF81665">
    <property type="entry name" value="Calcium ATPase, transmembrane domain M"/>
    <property type="match status" value="1"/>
</dbReference>
<keyword evidence="10" id="KW-0677">Repeat</keyword>
<dbReference type="PRINTS" id="PR00943">
    <property type="entry name" value="CUATPASE"/>
</dbReference>
<evidence type="ECO:0000259" key="25">
    <source>
        <dbReference type="PROSITE" id="PS50846"/>
    </source>
</evidence>
<evidence type="ECO:0000256" key="3">
    <source>
        <dbReference type="ARBA" id="ARBA00012517"/>
    </source>
</evidence>
<dbReference type="InterPro" id="IPR059000">
    <property type="entry name" value="ATPase_P-type_domA"/>
</dbReference>
<dbReference type="NCBIfam" id="TIGR01494">
    <property type="entry name" value="ATPase_P-type"/>
    <property type="match status" value="1"/>
</dbReference>
<feature type="domain" description="HMA" evidence="25">
    <location>
        <begin position="4"/>
        <end position="67"/>
    </location>
</feature>
<evidence type="ECO:0000256" key="19">
    <source>
        <dbReference type="ARBA" id="ARBA00023136"/>
    </source>
</evidence>
<dbReference type="GO" id="GO:0016887">
    <property type="term" value="F:ATP hydrolysis activity"/>
    <property type="evidence" value="ECO:0007669"/>
    <property type="project" value="InterPro"/>
</dbReference>
<keyword evidence="8 23" id="KW-0812">Transmembrane</keyword>
<dbReference type="InterPro" id="IPR006121">
    <property type="entry name" value="HMA_dom"/>
</dbReference>
<evidence type="ECO:0000256" key="17">
    <source>
        <dbReference type="ARBA" id="ARBA00023008"/>
    </source>
</evidence>
<keyword evidence="6 23" id="KW-1003">Cell membrane</keyword>
<keyword evidence="14" id="KW-0460">Magnesium</keyword>
<evidence type="ECO:0000256" key="14">
    <source>
        <dbReference type="ARBA" id="ARBA00022842"/>
    </source>
</evidence>
<keyword evidence="9 23" id="KW-0479">Metal-binding</keyword>
<evidence type="ECO:0000256" key="12">
    <source>
        <dbReference type="ARBA" id="ARBA00022796"/>
    </source>
</evidence>
<accession>A0A2U3BCC8</accession>
<feature type="transmembrane region" description="Helical" evidence="23">
    <location>
        <begin position="302"/>
        <end position="320"/>
    </location>
</feature>
<dbReference type="PROSITE" id="PS00154">
    <property type="entry name" value="ATPASE_E1_E2"/>
    <property type="match status" value="1"/>
</dbReference>
<dbReference type="PROSITE" id="PS01047">
    <property type="entry name" value="HMA_1"/>
    <property type="match status" value="1"/>
</dbReference>
<feature type="domain" description="HMA" evidence="25">
    <location>
        <begin position="184"/>
        <end position="247"/>
    </location>
</feature>
<sequence>MSTNTYSLSLSGVNCMKCVGKITTSLREHDPDISLVINDSKDQADLITELAPQEAIEIITETGYQAATIEAEPSVNDDTIIVPVAKVSCQGCVKKITKAIKELDPDADVAVDIEAQQLTVTGNVSVGQAENVLNELGYAAGKQSEDIETEPKEVPASTVVSDEPNTHQAQDIQLTDLTADSGKNPVQLALSGVTCASCVNTIETALNKLPDVETVNINFGTRTATIVSAYPAETLIETVESAGYGAKQIVDEDAAEEERVSQEKQEYRAKMTQSAIGLGVGLPLMIYGLLGGPMNVDTGSERLLWLGVGLITFIILWKAGKHFFSGAFKAFLNRNANMDTLIALGTGTAWLYSMVVVLAAGYLPESARHLYFEATAMIIGLINLGQALELKARGRTSQAIRRLLDLRVKTALVIRDGQELTLPVEEVMAGDQIRVRAGEKIPVDGIVLEGQSVIDESMLTGEPIPVEKVAGDSVSAGTVNGQGSILFEAQKVGSDTVLAQIISMVSNAQNSKPPISHLADKVSAVFVPTVMILSVLTALAWYNFGPQPTLVYMVVAATSVLIIACPCALGLATPISTMIGVGKAAEFGGLIRNGEALQRASELDTIVLDKTGTITQGKPVVTNYRSFSDSDDLLSLTEALEKGSNHPLAMALTSYASEHKLASEHKPEQSITVEVTDFESVTGMGVKATAGETQLLLGNEKLMRQHGINVDSVKTLASEWEQEANTVTYFARDNRIEALFGISDPIREDSKAAIARFHQQDLRVVMLTGDNPNTAAAIAREANVDEFYAELMPEDKLNWVKTLQSKGKVVGMVGDGINDAPALAQADVGFAIGSGTDVAIESADITLMRGSLHGISDVIAISSAAMKNIKQNLLGAFIYNSLGIPVAAGVLFPLTGWLLSPIIAGAAMSLSSITVVSNANRLRLFSPQGTNK</sequence>
<gene>
    <name evidence="26" type="primary">copA</name>
    <name evidence="26" type="ORF">DI392_04825</name>
</gene>
<evidence type="ECO:0000256" key="22">
    <source>
        <dbReference type="ARBA" id="ARBA00049289"/>
    </source>
</evidence>
<dbReference type="AlphaFoldDB" id="A0A2U3BCC8"/>
<dbReference type="GO" id="GO:0005524">
    <property type="term" value="F:ATP binding"/>
    <property type="evidence" value="ECO:0007669"/>
    <property type="project" value="UniProtKB-UniRule"/>
</dbReference>
<dbReference type="PANTHER" id="PTHR43520:SF6">
    <property type="entry name" value="COPPER-EXPORTING P-TYPE ATPASE"/>
    <property type="match status" value="1"/>
</dbReference>
<dbReference type="InterPro" id="IPR023214">
    <property type="entry name" value="HAD_sf"/>
</dbReference>
<protein>
    <recommendedName>
        <fullName evidence="4">Copper-exporting P-type ATPase</fullName>
        <ecNumber evidence="3">7.2.2.8</ecNumber>
    </recommendedName>
    <alternativeName>
        <fullName evidence="20">Copper-exporting P-type ATPase A</fullName>
    </alternativeName>
    <alternativeName>
        <fullName evidence="21">Cu(+)-exporting ATPase</fullName>
    </alternativeName>
</protein>
<dbReference type="Pfam" id="PF00122">
    <property type="entry name" value="E1-E2_ATPase"/>
    <property type="match status" value="1"/>
</dbReference>
<feature type="transmembrane region" description="Helical" evidence="23">
    <location>
        <begin position="522"/>
        <end position="544"/>
    </location>
</feature>
<dbReference type="GO" id="GO:0055070">
    <property type="term" value="P:copper ion homeostasis"/>
    <property type="evidence" value="ECO:0007669"/>
    <property type="project" value="TreeGrafter"/>
</dbReference>
<keyword evidence="17" id="KW-0186">Copper</keyword>
<dbReference type="SFLD" id="SFLDF00027">
    <property type="entry name" value="p-type_atpase"/>
    <property type="match status" value="1"/>
</dbReference>
<dbReference type="GO" id="GO:0043682">
    <property type="term" value="F:P-type divalent copper transporter activity"/>
    <property type="evidence" value="ECO:0007669"/>
    <property type="project" value="TreeGrafter"/>
</dbReference>
<feature type="transmembrane region" description="Helical" evidence="23">
    <location>
        <begin position="341"/>
        <end position="363"/>
    </location>
</feature>
<evidence type="ECO:0000313" key="26">
    <source>
        <dbReference type="EMBL" id="PWI34438.1"/>
    </source>
</evidence>
<dbReference type="InterPro" id="IPR008250">
    <property type="entry name" value="ATPase_P-typ_transduc_dom_A_sf"/>
</dbReference>
<dbReference type="InterPro" id="IPR023299">
    <property type="entry name" value="ATPase_P-typ_cyto_dom_N"/>
</dbReference>